<dbReference type="Pfam" id="PF01521">
    <property type="entry name" value="Fe-S_biosyn"/>
    <property type="match status" value="1"/>
</dbReference>
<gene>
    <name evidence="2" type="primary">iscA</name>
    <name evidence="2" type="ORF">GCM10023331_28250</name>
</gene>
<dbReference type="InterPro" id="IPR000361">
    <property type="entry name" value="ATAP_core_dom"/>
</dbReference>
<comment type="caution">
    <text evidence="2">The sequence shown here is derived from an EMBL/GenBank/DDBJ whole genome shotgun (WGS) entry which is preliminary data.</text>
</comment>
<dbReference type="PANTHER" id="PTHR10072:SF41">
    <property type="entry name" value="IRON-SULFUR CLUSTER ASSEMBLY 1 HOMOLOG, MITOCHONDRIAL"/>
    <property type="match status" value="1"/>
</dbReference>
<keyword evidence="3" id="KW-1185">Reference proteome</keyword>
<evidence type="ECO:0000313" key="3">
    <source>
        <dbReference type="Proteomes" id="UP001500298"/>
    </source>
</evidence>
<sequence>MEIAPITITKRAAESVLKIINAKQIPEGYTLRIGMKGGGCGAAGFFLGFDTKKEEDVIYEIEGVKVLIDKRHIMYLLDVELDFEERRDEQGFVFNKPGEKE</sequence>
<reference evidence="3" key="1">
    <citation type="journal article" date="2019" name="Int. J. Syst. Evol. Microbiol.">
        <title>The Global Catalogue of Microorganisms (GCM) 10K type strain sequencing project: providing services to taxonomists for standard genome sequencing and annotation.</title>
        <authorList>
            <consortium name="The Broad Institute Genomics Platform"/>
            <consortium name="The Broad Institute Genome Sequencing Center for Infectious Disease"/>
            <person name="Wu L."/>
            <person name="Ma J."/>
        </authorList>
    </citation>
    <scope>NUCLEOTIDE SEQUENCE [LARGE SCALE GENOMIC DNA]</scope>
    <source>
        <strain evidence="3">JCM 18326</strain>
    </source>
</reference>
<dbReference type="PANTHER" id="PTHR10072">
    <property type="entry name" value="IRON-SULFUR CLUSTER ASSEMBLY PROTEIN"/>
    <property type="match status" value="1"/>
</dbReference>
<dbReference type="Gene3D" id="2.60.300.12">
    <property type="entry name" value="HesB-like domain"/>
    <property type="match status" value="1"/>
</dbReference>
<proteinExistence type="predicted"/>
<organism evidence="2 3">
    <name type="scientific">Algivirga pacifica</name>
    <dbReference type="NCBI Taxonomy" id="1162670"/>
    <lineage>
        <taxon>Bacteria</taxon>
        <taxon>Pseudomonadati</taxon>
        <taxon>Bacteroidota</taxon>
        <taxon>Cytophagia</taxon>
        <taxon>Cytophagales</taxon>
        <taxon>Flammeovirgaceae</taxon>
        <taxon>Algivirga</taxon>
    </lineage>
</organism>
<dbReference type="InterPro" id="IPR050322">
    <property type="entry name" value="Fe-S_cluster_asmbl/transfer"/>
</dbReference>
<dbReference type="RefSeq" id="WP_345372882.1">
    <property type="nucleotide sequence ID" value="NZ_BAABJX010000043.1"/>
</dbReference>
<accession>A0ABP9DET3</accession>
<dbReference type="Proteomes" id="UP001500298">
    <property type="component" value="Unassembled WGS sequence"/>
</dbReference>
<feature type="domain" description="Core" evidence="1">
    <location>
        <begin position="6"/>
        <end position="97"/>
    </location>
</feature>
<protein>
    <submittedName>
        <fullName evidence="2">Iron-sulfur cluster assembly protein IscA</fullName>
    </submittedName>
</protein>
<name>A0ABP9DET3_9BACT</name>
<dbReference type="SUPFAM" id="SSF89360">
    <property type="entry name" value="HesB-like domain"/>
    <property type="match status" value="1"/>
</dbReference>
<dbReference type="EMBL" id="BAABJX010000043">
    <property type="protein sequence ID" value="GAA4841628.1"/>
    <property type="molecule type" value="Genomic_DNA"/>
</dbReference>
<evidence type="ECO:0000259" key="1">
    <source>
        <dbReference type="Pfam" id="PF01521"/>
    </source>
</evidence>
<dbReference type="InterPro" id="IPR035903">
    <property type="entry name" value="HesB-like_dom_sf"/>
</dbReference>
<evidence type="ECO:0000313" key="2">
    <source>
        <dbReference type="EMBL" id="GAA4841628.1"/>
    </source>
</evidence>